<accession>A0A0M1N1N6</accession>
<protein>
    <submittedName>
        <fullName evidence="2">Uncharacterized protein</fullName>
    </submittedName>
</protein>
<evidence type="ECO:0000256" key="1">
    <source>
        <dbReference type="SAM" id="Phobius"/>
    </source>
</evidence>
<feature type="transmembrane region" description="Helical" evidence="1">
    <location>
        <begin position="12"/>
        <end position="35"/>
    </location>
</feature>
<sequence length="164" mass="19262">MAKLRIMSRSSELRWSLSFPIGFFLIISSLSIFWLHDLWIDLGLPSQDAVWINMAITGTYLIGYLAGVLYVYFDRWYVDTERSNTEGDNLHSGPLKKRILLQFPLFLFVVLNILCFYGVHGLFRSYGLSSWYAYYLHLSLLCLYWFGYGCSHLRAYLQQKQERA</sequence>
<keyword evidence="1" id="KW-0812">Transmembrane</keyword>
<keyword evidence="3" id="KW-1185">Reference proteome</keyword>
<feature type="transmembrane region" description="Helical" evidence="1">
    <location>
        <begin position="50"/>
        <end position="73"/>
    </location>
</feature>
<feature type="transmembrane region" description="Helical" evidence="1">
    <location>
        <begin position="131"/>
        <end position="150"/>
    </location>
</feature>
<keyword evidence="1" id="KW-0472">Membrane</keyword>
<evidence type="ECO:0000313" key="2">
    <source>
        <dbReference type="EMBL" id="KOR76076.1"/>
    </source>
</evidence>
<proteinExistence type="predicted"/>
<gene>
    <name evidence="2" type="ORF">AM231_25880</name>
</gene>
<feature type="transmembrane region" description="Helical" evidence="1">
    <location>
        <begin position="99"/>
        <end position="119"/>
    </location>
</feature>
<dbReference type="EMBL" id="LIUT01000008">
    <property type="protein sequence ID" value="KOR76076.1"/>
    <property type="molecule type" value="Genomic_DNA"/>
</dbReference>
<dbReference type="RefSeq" id="WP_054405239.1">
    <property type="nucleotide sequence ID" value="NZ_LIUT01000008.1"/>
</dbReference>
<dbReference type="Proteomes" id="UP000036932">
    <property type="component" value="Unassembled WGS sequence"/>
</dbReference>
<comment type="caution">
    <text evidence="2">The sequence shown here is derived from an EMBL/GenBank/DDBJ whole genome shotgun (WGS) entry which is preliminary data.</text>
</comment>
<name>A0A0M1N1N6_9BACL</name>
<dbReference type="AlphaFoldDB" id="A0A0M1N1N6"/>
<dbReference type="OrthoDB" id="9942543at2"/>
<organism evidence="2 3">
    <name type="scientific">Paenibacillus solani</name>
    <dbReference type="NCBI Taxonomy" id="1705565"/>
    <lineage>
        <taxon>Bacteria</taxon>
        <taxon>Bacillati</taxon>
        <taxon>Bacillota</taxon>
        <taxon>Bacilli</taxon>
        <taxon>Bacillales</taxon>
        <taxon>Paenibacillaceae</taxon>
        <taxon>Paenibacillus</taxon>
    </lineage>
</organism>
<dbReference type="PATRIC" id="fig|1705565.3.peg.1377"/>
<evidence type="ECO:0000313" key="3">
    <source>
        <dbReference type="Proteomes" id="UP000036932"/>
    </source>
</evidence>
<keyword evidence="1" id="KW-1133">Transmembrane helix</keyword>
<reference evidence="3" key="1">
    <citation type="submission" date="2015-08" db="EMBL/GenBank/DDBJ databases">
        <title>Genome sequencing project for genomic taxonomy and phylogenomics of Bacillus-like bacteria.</title>
        <authorList>
            <person name="Liu B."/>
            <person name="Wang J."/>
            <person name="Zhu Y."/>
            <person name="Liu G."/>
            <person name="Chen Q."/>
            <person name="Chen Z."/>
            <person name="Lan J."/>
            <person name="Che J."/>
            <person name="Ge C."/>
            <person name="Shi H."/>
            <person name="Pan Z."/>
            <person name="Liu X."/>
        </authorList>
    </citation>
    <scope>NUCLEOTIDE SEQUENCE [LARGE SCALE GENOMIC DNA]</scope>
    <source>
        <strain evidence="3">FJAT-22460</strain>
    </source>
</reference>